<comment type="caution">
    <text evidence="3">The sequence shown here is derived from an EMBL/GenBank/DDBJ whole genome shotgun (WGS) entry which is preliminary data.</text>
</comment>
<dbReference type="SUPFAM" id="SSF69360">
    <property type="entry name" value="Cell wall binding repeat"/>
    <property type="match status" value="1"/>
</dbReference>
<evidence type="ECO:0000256" key="2">
    <source>
        <dbReference type="SAM" id="SignalP"/>
    </source>
</evidence>
<accession>A0A916NP21</accession>
<keyword evidence="1" id="KW-1133">Transmembrane helix</keyword>
<reference evidence="3" key="1">
    <citation type="submission" date="2021-04" db="EMBL/GenBank/DDBJ databases">
        <authorList>
            <person name="Rodrigo-Torres L."/>
            <person name="Arahal R. D."/>
            <person name="Lucena T."/>
        </authorList>
    </citation>
    <scope>NUCLEOTIDE SEQUENCE</scope>
    <source>
        <strain evidence="3">CECT 9275</strain>
    </source>
</reference>
<dbReference type="PANTHER" id="PTHR37841:SF1">
    <property type="entry name" value="DUF3298 DOMAIN-CONTAINING PROTEIN"/>
    <property type="match status" value="1"/>
</dbReference>
<dbReference type="Proteomes" id="UP000680038">
    <property type="component" value="Unassembled WGS sequence"/>
</dbReference>
<evidence type="ECO:0000313" key="4">
    <source>
        <dbReference type="Proteomes" id="UP000680038"/>
    </source>
</evidence>
<evidence type="ECO:0000256" key="1">
    <source>
        <dbReference type="SAM" id="Phobius"/>
    </source>
</evidence>
<feature type="signal peptide" evidence="2">
    <location>
        <begin position="1"/>
        <end position="24"/>
    </location>
</feature>
<evidence type="ECO:0008006" key="5">
    <source>
        <dbReference type="Google" id="ProtNLM"/>
    </source>
</evidence>
<keyword evidence="4" id="KW-1185">Reference proteome</keyword>
<dbReference type="InterPro" id="IPR032774">
    <property type="entry name" value="WG_beta_rep"/>
</dbReference>
<keyword evidence="2" id="KW-0732">Signal</keyword>
<dbReference type="RefSeq" id="WP_215242273.1">
    <property type="nucleotide sequence ID" value="NZ_CAJRAF010000004.1"/>
</dbReference>
<dbReference type="AlphaFoldDB" id="A0A916NP21"/>
<name>A0A916NP21_9BACT</name>
<dbReference type="Pfam" id="PF14903">
    <property type="entry name" value="WG_beta_rep"/>
    <property type="match status" value="3"/>
</dbReference>
<keyword evidence="1" id="KW-0472">Membrane</keyword>
<gene>
    <name evidence="3" type="ORF">DYBT9275_05963</name>
</gene>
<dbReference type="EMBL" id="CAJRAF010000004">
    <property type="protein sequence ID" value="CAG5018244.1"/>
    <property type="molecule type" value="Genomic_DNA"/>
</dbReference>
<organism evidence="3 4">
    <name type="scientific">Dyadobacter helix</name>
    <dbReference type="NCBI Taxonomy" id="2822344"/>
    <lineage>
        <taxon>Bacteria</taxon>
        <taxon>Pseudomonadati</taxon>
        <taxon>Bacteroidota</taxon>
        <taxon>Cytophagia</taxon>
        <taxon>Cytophagales</taxon>
        <taxon>Spirosomataceae</taxon>
        <taxon>Dyadobacter</taxon>
    </lineage>
</organism>
<sequence length="450" mass="51492">MISLSRSVPYLVFLLLLNVFHADAAAEKDAETVHPWLKNYTEYKQYGDVFVVKKTERRCLIYSTYLTDLNGKKLTPAYRDIGEFSHGLAEFVPFENHNGDIGMHGFINKKGKVVIPPIYFGAEKFVNGKTGVIYPAGKQYGLSYLDTAGNELYRLPVELFPNDFLIEKVNTDYVCGHDCKEDFIWWVDGNLTVLNWNFSKYTQKDIKKGEAIFRFYYNGKYGVIDKNFILKTPAVIDELDTKHEFSGQGLERARYGGKFGFISLATGEVVIPFYFSDTRKASYGRYWVKRNNKWGCMNKKGEMIIPHLFDQATAFTAENRSAVAINGKFGHIDTTGKFTTPLIYQFASYFSQGISMVRLNNKYGYIDKNGKPVTEIKYHTALPFGKNFAIAERFGLRYEIARMGAETFIGFSYIWKAVFIFVTVCMIAMLSRSFLANSARSLREMFTKKS</sequence>
<dbReference type="PANTHER" id="PTHR37841">
    <property type="entry name" value="GLR2918 PROTEIN"/>
    <property type="match status" value="1"/>
</dbReference>
<proteinExistence type="predicted"/>
<feature type="chain" id="PRO_5037962019" description="WG repeat-containing protein" evidence="2">
    <location>
        <begin position="25"/>
        <end position="450"/>
    </location>
</feature>
<feature type="transmembrane region" description="Helical" evidence="1">
    <location>
        <begin position="413"/>
        <end position="435"/>
    </location>
</feature>
<keyword evidence="1" id="KW-0812">Transmembrane</keyword>
<protein>
    <recommendedName>
        <fullName evidence="5">WG repeat-containing protein</fullName>
    </recommendedName>
</protein>
<evidence type="ECO:0000313" key="3">
    <source>
        <dbReference type="EMBL" id="CAG5018244.1"/>
    </source>
</evidence>